<dbReference type="InterPro" id="IPR011009">
    <property type="entry name" value="Kinase-like_dom_sf"/>
</dbReference>
<dbReference type="PROSITE" id="PS00108">
    <property type="entry name" value="PROTEIN_KINASE_ST"/>
    <property type="match status" value="1"/>
</dbReference>
<feature type="region of interest" description="Disordered" evidence="1">
    <location>
        <begin position="605"/>
        <end position="629"/>
    </location>
</feature>
<protein>
    <submittedName>
        <fullName evidence="4">Protein kinase domain-containing protein</fullName>
    </submittedName>
</protein>
<evidence type="ECO:0000313" key="4">
    <source>
        <dbReference type="EMBL" id="KAF7351247.1"/>
    </source>
</evidence>
<sequence length="708" mass="78981">MVDHHLLLVPRFSVFLCAASACLSTRTRLDSVSGHKESMERLKMPEHLLAYAFSLPEQLSQRELDGIQDLIHQWERWDVLECLANYLAVMKSLFVILKDALMRNSHKTSHAVAEETAQVWTRDIHALHDTLVSILHEPESCTNFLACRGELAQQLLDLLQDLLDSFPESSSRPRLSKALERLSRVSGLYPTCFPLTGLLQKVGQQVAGGAFGDIWKGLVRGQSVSVKMMRVFQDTDIKHALQEFGREALIWRQLSHPNVLPFFGLYYLKNRLCLVSPWMSNGHLTQFLENASPDTDRVSLMLDVAMGLEYLHEKRIVHGDLKGTNILVTPSLRACVADFGLASIADTMSGRLTHSSLTKGGTTRYQAPELLATDIPNNFGSDVYAFGCVCYEISTGKVPFHEIPREVTVGIKVLDGLRPLRPETIPISDNIWSLIQGCWKEEPGDRPSMSQVVQRFVGPAIGAKVVESAADWDETFSCRSRRAFREWPLLPSIPAIERRLFGQDIFEGEHYSFMYEIQAINQVQHVQAVFQTDCKGQLFVGYVFNPDIHRPSAAYADRHNSVILSGILSEMGGMESMPPNLPVDPHLISSLDLIPISPEYTGAKIGEGGARGTYPNHDDDNGSEDSSELAEVEGMLIDLEPLLAPSTDDMDKEKNDPSSARAKRPVPKLKLMCECATEPCTRCLALARPSVNMNVPPVRHSLQFLILE</sequence>
<organism evidence="4 5">
    <name type="scientific">Mycena sanguinolenta</name>
    <dbReference type="NCBI Taxonomy" id="230812"/>
    <lineage>
        <taxon>Eukaryota</taxon>
        <taxon>Fungi</taxon>
        <taxon>Dikarya</taxon>
        <taxon>Basidiomycota</taxon>
        <taxon>Agaricomycotina</taxon>
        <taxon>Agaricomycetes</taxon>
        <taxon>Agaricomycetidae</taxon>
        <taxon>Agaricales</taxon>
        <taxon>Marasmiineae</taxon>
        <taxon>Mycenaceae</taxon>
        <taxon>Mycena</taxon>
    </lineage>
</organism>
<dbReference type="Proteomes" id="UP000623467">
    <property type="component" value="Unassembled WGS sequence"/>
</dbReference>
<evidence type="ECO:0000256" key="1">
    <source>
        <dbReference type="SAM" id="MobiDB-lite"/>
    </source>
</evidence>
<dbReference type="SUPFAM" id="SSF56112">
    <property type="entry name" value="Protein kinase-like (PK-like)"/>
    <property type="match status" value="1"/>
</dbReference>
<dbReference type="PANTHER" id="PTHR44329">
    <property type="entry name" value="SERINE/THREONINE-PROTEIN KINASE TNNI3K-RELATED"/>
    <property type="match status" value="1"/>
</dbReference>
<dbReference type="InterPro" id="IPR051681">
    <property type="entry name" value="Ser/Thr_Kinases-Pseudokinases"/>
</dbReference>
<keyword evidence="4" id="KW-0418">Kinase</keyword>
<feature type="region of interest" description="Disordered" evidence="1">
    <location>
        <begin position="643"/>
        <end position="663"/>
    </location>
</feature>
<keyword evidence="5" id="KW-1185">Reference proteome</keyword>
<dbReference type="GO" id="GO:0004674">
    <property type="term" value="F:protein serine/threonine kinase activity"/>
    <property type="evidence" value="ECO:0007669"/>
    <property type="project" value="TreeGrafter"/>
</dbReference>
<keyword evidence="4" id="KW-0808">Transferase</keyword>
<dbReference type="PANTHER" id="PTHR44329:SF261">
    <property type="entry name" value="ZINC FINGER CONTAINING PROTEIN KINASE-RELATED"/>
    <property type="match status" value="1"/>
</dbReference>
<reference evidence="4" key="1">
    <citation type="submission" date="2020-05" db="EMBL/GenBank/DDBJ databases">
        <title>Mycena genomes resolve the evolution of fungal bioluminescence.</title>
        <authorList>
            <person name="Tsai I.J."/>
        </authorList>
    </citation>
    <scope>NUCLEOTIDE SEQUENCE</scope>
    <source>
        <strain evidence="4">160909Yilan</strain>
    </source>
</reference>
<dbReference type="GO" id="GO:0005524">
    <property type="term" value="F:ATP binding"/>
    <property type="evidence" value="ECO:0007669"/>
    <property type="project" value="InterPro"/>
</dbReference>
<dbReference type="InterPro" id="IPR001245">
    <property type="entry name" value="Ser-Thr/Tyr_kinase_cat_dom"/>
</dbReference>
<feature type="chain" id="PRO_5034804836" evidence="2">
    <location>
        <begin position="25"/>
        <end position="708"/>
    </location>
</feature>
<proteinExistence type="predicted"/>
<dbReference type="EMBL" id="JACAZH010000013">
    <property type="protein sequence ID" value="KAF7351247.1"/>
    <property type="molecule type" value="Genomic_DNA"/>
</dbReference>
<comment type="caution">
    <text evidence="4">The sequence shown here is derived from an EMBL/GenBank/DDBJ whole genome shotgun (WGS) entry which is preliminary data.</text>
</comment>
<gene>
    <name evidence="4" type="ORF">MSAN_01556200</name>
</gene>
<dbReference type="PRINTS" id="PR00109">
    <property type="entry name" value="TYRKINASE"/>
</dbReference>
<evidence type="ECO:0000259" key="3">
    <source>
        <dbReference type="PROSITE" id="PS50011"/>
    </source>
</evidence>
<dbReference type="InterPro" id="IPR008271">
    <property type="entry name" value="Ser/Thr_kinase_AS"/>
</dbReference>
<evidence type="ECO:0000256" key="2">
    <source>
        <dbReference type="SAM" id="SignalP"/>
    </source>
</evidence>
<feature type="signal peptide" evidence="2">
    <location>
        <begin position="1"/>
        <end position="24"/>
    </location>
</feature>
<dbReference type="AlphaFoldDB" id="A0A8H6Y3S1"/>
<dbReference type="InterPro" id="IPR000719">
    <property type="entry name" value="Prot_kinase_dom"/>
</dbReference>
<dbReference type="OrthoDB" id="2800760at2759"/>
<accession>A0A8H6Y3S1</accession>
<evidence type="ECO:0000313" key="5">
    <source>
        <dbReference type="Proteomes" id="UP000623467"/>
    </source>
</evidence>
<dbReference type="SMART" id="SM00220">
    <property type="entry name" value="S_TKc"/>
    <property type="match status" value="1"/>
</dbReference>
<dbReference type="Pfam" id="PF07714">
    <property type="entry name" value="PK_Tyr_Ser-Thr"/>
    <property type="match status" value="1"/>
</dbReference>
<feature type="domain" description="Protein kinase" evidence="3">
    <location>
        <begin position="200"/>
        <end position="461"/>
    </location>
</feature>
<keyword evidence="2" id="KW-0732">Signal</keyword>
<dbReference type="PROSITE" id="PS50011">
    <property type="entry name" value="PROTEIN_KINASE_DOM"/>
    <property type="match status" value="1"/>
</dbReference>
<dbReference type="Gene3D" id="1.10.510.10">
    <property type="entry name" value="Transferase(Phosphotransferase) domain 1"/>
    <property type="match status" value="1"/>
</dbReference>
<name>A0A8H6Y3S1_9AGAR</name>